<dbReference type="AlphaFoldDB" id="A0AAV7IW93"/>
<evidence type="ECO:0000313" key="2">
    <source>
        <dbReference type="Proteomes" id="UP000826195"/>
    </source>
</evidence>
<organism evidence="1 2">
    <name type="scientific">Cotesia glomerata</name>
    <name type="common">Lepidopteran parasitic wasp</name>
    <name type="synonym">Apanteles glomeratus</name>
    <dbReference type="NCBI Taxonomy" id="32391"/>
    <lineage>
        <taxon>Eukaryota</taxon>
        <taxon>Metazoa</taxon>
        <taxon>Ecdysozoa</taxon>
        <taxon>Arthropoda</taxon>
        <taxon>Hexapoda</taxon>
        <taxon>Insecta</taxon>
        <taxon>Pterygota</taxon>
        <taxon>Neoptera</taxon>
        <taxon>Endopterygota</taxon>
        <taxon>Hymenoptera</taxon>
        <taxon>Apocrita</taxon>
        <taxon>Ichneumonoidea</taxon>
        <taxon>Braconidae</taxon>
        <taxon>Microgastrinae</taxon>
        <taxon>Cotesia</taxon>
    </lineage>
</organism>
<dbReference type="EMBL" id="JAHXZJ010000429">
    <property type="protein sequence ID" value="KAH0558903.1"/>
    <property type="molecule type" value="Genomic_DNA"/>
</dbReference>
<proteinExistence type="predicted"/>
<evidence type="ECO:0000313" key="1">
    <source>
        <dbReference type="EMBL" id="KAH0558903.1"/>
    </source>
</evidence>
<keyword evidence="2" id="KW-1185">Reference proteome</keyword>
<reference evidence="1 2" key="1">
    <citation type="journal article" date="2021" name="J. Hered.">
        <title>A chromosome-level genome assembly of the parasitoid wasp, Cotesia glomerata (Hymenoptera: Braconidae).</title>
        <authorList>
            <person name="Pinto B.J."/>
            <person name="Weis J.J."/>
            <person name="Gamble T."/>
            <person name="Ode P.J."/>
            <person name="Paul R."/>
            <person name="Zaspel J.M."/>
        </authorList>
    </citation>
    <scope>NUCLEOTIDE SEQUENCE [LARGE SCALE GENOMIC DNA]</scope>
    <source>
        <strain evidence="1">CgM1</strain>
    </source>
</reference>
<dbReference type="Proteomes" id="UP000826195">
    <property type="component" value="Unassembled WGS sequence"/>
</dbReference>
<protein>
    <submittedName>
        <fullName evidence="1">Uncharacterized protein</fullName>
    </submittedName>
</protein>
<sequence length="129" mass="14203">MEVEEGEIGGASVTPSESADNLEWIAKISTCAQKYCNEIANIIAQSSNSDFTAQCEILKTLKSAWNQGSSVKLVIEEDKNNTHELEIDSEIADKSSEEWTNATLPTPIKLKGRSKEALKTTSGYFCKRK</sequence>
<accession>A0AAV7IW93</accession>
<comment type="caution">
    <text evidence="1">The sequence shown here is derived from an EMBL/GenBank/DDBJ whole genome shotgun (WGS) entry which is preliminary data.</text>
</comment>
<name>A0AAV7IW93_COTGL</name>
<gene>
    <name evidence="1" type="ORF">KQX54_000243</name>
</gene>